<feature type="domain" description="HTH lysR-type" evidence="5">
    <location>
        <begin position="38"/>
        <end position="90"/>
    </location>
</feature>
<keyword evidence="4" id="KW-0804">Transcription</keyword>
<protein>
    <submittedName>
        <fullName evidence="6">LysR family transcriptional regulator</fullName>
    </submittedName>
</protein>
<dbReference type="GO" id="GO:0043565">
    <property type="term" value="F:sequence-specific DNA binding"/>
    <property type="evidence" value="ECO:0007669"/>
    <property type="project" value="TreeGrafter"/>
</dbReference>
<dbReference type="InterPro" id="IPR000847">
    <property type="entry name" value="LysR_HTH_N"/>
</dbReference>
<evidence type="ECO:0000256" key="3">
    <source>
        <dbReference type="ARBA" id="ARBA00023125"/>
    </source>
</evidence>
<dbReference type="Proteomes" id="UP000237466">
    <property type="component" value="Unassembled WGS sequence"/>
</dbReference>
<dbReference type="SUPFAM" id="SSF46785">
    <property type="entry name" value="Winged helix' DNA-binding domain"/>
    <property type="match status" value="1"/>
</dbReference>
<dbReference type="AlphaFoldDB" id="A0A2S3R2K8"/>
<comment type="caution">
    <text evidence="6">The sequence shown here is derived from an EMBL/GenBank/DDBJ whole genome shotgun (WGS) entry which is preliminary data.</text>
</comment>
<keyword evidence="2" id="KW-0805">Transcription regulation</keyword>
<keyword evidence="3" id="KW-0238">DNA-binding</keyword>
<dbReference type="Pfam" id="PF03466">
    <property type="entry name" value="LysR_substrate"/>
    <property type="match status" value="1"/>
</dbReference>
<dbReference type="InterPro" id="IPR036390">
    <property type="entry name" value="WH_DNA-bd_sf"/>
</dbReference>
<evidence type="ECO:0000313" key="7">
    <source>
        <dbReference type="Proteomes" id="UP000237466"/>
    </source>
</evidence>
<dbReference type="SUPFAM" id="SSF53850">
    <property type="entry name" value="Periplasmic binding protein-like II"/>
    <property type="match status" value="1"/>
</dbReference>
<comment type="similarity">
    <text evidence="1">Belongs to the LysR transcriptional regulatory family.</text>
</comment>
<reference evidence="6 7" key="1">
    <citation type="journal article" date="2018" name="Front. Microbiol.">
        <title>Phylogeny of Vibrio vulnificus from the Analysis of the Core-Genome: Implications for Intra-Species Taxonomy.</title>
        <authorList>
            <person name="Roig F.J."/>
            <person name="Gonzalez-Candelas F."/>
            <person name="Sanjuan E."/>
            <person name="Fouz B."/>
            <person name="Feil E.J."/>
            <person name="Llorens C."/>
            <person name="Baker-Austin C."/>
            <person name="Oliver J.D."/>
            <person name="Danin-Poleg Y."/>
            <person name="Gibas C.J."/>
            <person name="Kashi Y."/>
            <person name="Gulig P.A."/>
            <person name="Morrison S.S."/>
            <person name="Amaro C."/>
        </authorList>
    </citation>
    <scope>NUCLEOTIDE SEQUENCE [LARGE SCALE GENOMIC DNA]</scope>
    <source>
        <strain evidence="6 7">CECT4608</strain>
    </source>
</reference>
<evidence type="ECO:0000256" key="4">
    <source>
        <dbReference type="ARBA" id="ARBA00023163"/>
    </source>
</evidence>
<dbReference type="CDD" id="cd08432">
    <property type="entry name" value="PBP2_GcdR_TrpI_HvrB_AmpR_like"/>
    <property type="match status" value="1"/>
</dbReference>
<evidence type="ECO:0000259" key="5">
    <source>
        <dbReference type="PROSITE" id="PS50931"/>
    </source>
</evidence>
<evidence type="ECO:0000256" key="1">
    <source>
        <dbReference type="ARBA" id="ARBA00009437"/>
    </source>
</evidence>
<sequence length="328" mass="37925">MSFLGLQLGNNRYKLIAAYRKTKRKWAKMIKSTYVSALHTFVEVGKYPSLTEAARQLCLTTGAVSQQLLQLEQQLGFSLFERHSRGIRFTEKGRQLHQCAALHFGEMASEIQRLKQEQNRPQEVRLKLTPSFAFKWLVPKLESFHQQYPDIQIQIFAEGALVNSDTRDFDLAIDYRPHPFRQANTELLLDEYLLPVMNPRYLQTHAWLHNAVYALDEWSQVVLLHDAMPWENAPRDYEWLSWVAQRRLDLPTERGHFFNRTDMAMSAAEAGVGIAMARMALIDDELQTGRLVSPFQPIRAEAGDYLIHNSKNDSTAAFTTWLKQQISN</sequence>
<dbReference type="PANTHER" id="PTHR30537">
    <property type="entry name" value="HTH-TYPE TRANSCRIPTIONAL REGULATOR"/>
    <property type="match status" value="1"/>
</dbReference>
<proteinExistence type="inferred from homology"/>
<name>A0A2S3R2K8_VIBVL</name>
<evidence type="ECO:0000313" key="6">
    <source>
        <dbReference type="EMBL" id="POB47613.1"/>
    </source>
</evidence>
<organism evidence="6 7">
    <name type="scientific">Vibrio vulnificus</name>
    <dbReference type="NCBI Taxonomy" id="672"/>
    <lineage>
        <taxon>Bacteria</taxon>
        <taxon>Pseudomonadati</taxon>
        <taxon>Pseudomonadota</taxon>
        <taxon>Gammaproteobacteria</taxon>
        <taxon>Vibrionales</taxon>
        <taxon>Vibrionaceae</taxon>
        <taxon>Vibrio</taxon>
    </lineage>
</organism>
<dbReference type="InterPro" id="IPR005119">
    <property type="entry name" value="LysR_subst-bd"/>
</dbReference>
<gene>
    <name evidence="6" type="ORF">CRN52_11590</name>
</gene>
<dbReference type="Gene3D" id="3.40.190.10">
    <property type="entry name" value="Periplasmic binding protein-like II"/>
    <property type="match status" value="2"/>
</dbReference>
<dbReference type="InterPro" id="IPR036388">
    <property type="entry name" value="WH-like_DNA-bd_sf"/>
</dbReference>
<dbReference type="EMBL" id="PDGH01000100">
    <property type="protein sequence ID" value="POB47613.1"/>
    <property type="molecule type" value="Genomic_DNA"/>
</dbReference>
<dbReference type="GO" id="GO:0003700">
    <property type="term" value="F:DNA-binding transcription factor activity"/>
    <property type="evidence" value="ECO:0007669"/>
    <property type="project" value="InterPro"/>
</dbReference>
<dbReference type="PRINTS" id="PR00039">
    <property type="entry name" value="HTHLYSR"/>
</dbReference>
<evidence type="ECO:0000256" key="2">
    <source>
        <dbReference type="ARBA" id="ARBA00023015"/>
    </source>
</evidence>
<dbReference type="InterPro" id="IPR058163">
    <property type="entry name" value="LysR-type_TF_proteobact-type"/>
</dbReference>
<dbReference type="Gene3D" id="1.10.10.10">
    <property type="entry name" value="Winged helix-like DNA-binding domain superfamily/Winged helix DNA-binding domain"/>
    <property type="match status" value="1"/>
</dbReference>
<dbReference type="RefSeq" id="WP_103200377.1">
    <property type="nucleotide sequence ID" value="NZ_PDGH01000100.1"/>
</dbReference>
<dbReference type="PROSITE" id="PS50931">
    <property type="entry name" value="HTH_LYSR"/>
    <property type="match status" value="1"/>
</dbReference>
<accession>A0A2S3R2K8</accession>
<dbReference type="PANTHER" id="PTHR30537:SF32">
    <property type="entry name" value="HTH-TYPE TRANSCRIPTIONAL REGULATOR DSDC"/>
    <property type="match status" value="1"/>
</dbReference>
<dbReference type="Pfam" id="PF00126">
    <property type="entry name" value="HTH_1"/>
    <property type="match status" value="1"/>
</dbReference>
<dbReference type="GO" id="GO:0006351">
    <property type="term" value="P:DNA-templated transcription"/>
    <property type="evidence" value="ECO:0007669"/>
    <property type="project" value="TreeGrafter"/>
</dbReference>